<evidence type="ECO:0000313" key="3">
    <source>
        <dbReference type="Proteomes" id="UP000095300"/>
    </source>
</evidence>
<evidence type="ECO:0000313" key="2">
    <source>
        <dbReference type="EnsemblMetazoa" id="SCAU007596-PA"/>
    </source>
</evidence>
<protein>
    <recommendedName>
        <fullName evidence="1">CHK kinase-like domain-containing protein</fullName>
    </recommendedName>
</protein>
<proteinExistence type="predicted"/>
<name>A0A1I8PFH7_STOCA</name>
<feature type="domain" description="CHK kinase-like" evidence="1">
    <location>
        <begin position="138"/>
        <end position="332"/>
    </location>
</feature>
<sequence length="415" mass="47758">MAEAPKIIDLPSVIEPHLDGGKLISYTSRYLTKAGENYGSIMLAVIANIQKPSGEIEDLPLVAKLPPITNDFFWKLFKPERTCLTEIVFYRYLSAALRSMQLEEGIEESQLFDGFPQYYGSRISLNPDTEVVDRDAVLVQENLQTMGFKAGNRHVMFNLEQTKFVLHETAKYHALPLALRIKKTEEFNQHIRPYIRRFNMNGDMPAEVKEQLNSDLFTEVALATNNNDNYVNRFKKLMKDYDDFFCKPDAKDGLYTTVAHCDLWINNLMLKYDENGAPCKIKFVDFQIAQYESVAHDIIFFLFSSVEIPALENHMDELLLLYYKAFIDCLKSVNVPTDEYSFVGFMKEIHRCAPIEICHAVFMAKIILADNSTMPDDYKDMGMDVMSKNLGGKEISEKIGHIIRLAEKYKFLFDN</sequence>
<dbReference type="PANTHER" id="PTHR11012">
    <property type="entry name" value="PROTEIN KINASE-LIKE DOMAIN-CONTAINING"/>
    <property type="match status" value="1"/>
</dbReference>
<reference evidence="2" key="1">
    <citation type="submission" date="2020-05" db="UniProtKB">
        <authorList>
            <consortium name="EnsemblMetazoa"/>
        </authorList>
    </citation>
    <scope>IDENTIFICATION</scope>
    <source>
        <strain evidence="2">USDA</strain>
    </source>
</reference>
<evidence type="ECO:0000259" key="1">
    <source>
        <dbReference type="SMART" id="SM00587"/>
    </source>
</evidence>
<dbReference type="VEuPathDB" id="VectorBase:SCAU007596"/>
<dbReference type="Pfam" id="PF02958">
    <property type="entry name" value="EcKL"/>
    <property type="match status" value="1"/>
</dbReference>
<dbReference type="PANTHER" id="PTHR11012:SF55">
    <property type="entry name" value="BHLH DOMAIN-CONTAINING PROTEIN"/>
    <property type="match status" value="1"/>
</dbReference>
<dbReference type="Proteomes" id="UP000095300">
    <property type="component" value="Unassembled WGS sequence"/>
</dbReference>
<dbReference type="InterPro" id="IPR011009">
    <property type="entry name" value="Kinase-like_dom_sf"/>
</dbReference>
<dbReference type="InterPro" id="IPR015897">
    <property type="entry name" value="CHK_kinase-like"/>
</dbReference>
<dbReference type="SMART" id="SM00587">
    <property type="entry name" value="CHK"/>
    <property type="match status" value="1"/>
</dbReference>
<dbReference type="SUPFAM" id="SSF56112">
    <property type="entry name" value="Protein kinase-like (PK-like)"/>
    <property type="match status" value="1"/>
</dbReference>
<organism evidence="2 3">
    <name type="scientific">Stomoxys calcitrans</name>
    <name type="common">Stable fly</name>
    <name type="synonym">Conops calcitrans</name>
    <dbReference type="NCBI Taxonomy" id="35570"/>
    <lineage>
        <taxon>Eukaryota</taxon>
        <taxon>Metazoa</taxon>
        <taxon>Ecdysozoa</taxon>
        <taxon>Arthropoda</taxon>
        <taxon>Hexapoda</taxon>
        <taxon>Insecta</taxon>
        <taxon>Pterygota</taxon>
        <taxon>Neoptera</taxon>
        <taxon>Endopterygota</taxon>
        <taxon>Diptera</taxon>
        <taxon>Brachycera</taxon>
        <taxon>Muscomorpha</taxon>
        <taxon>Muscoidea</taxon>
        <taxon>Muscidae</taxon>
        <taxon>Stomoxys</taxon>
    </lineage>
</organism>
<dbReference type="OrthoDB" id="191037at2759"/>
<dbReference type="KEGG" id="scac:106084516"/>
<gene>
    <name evidence="2" type="primary">106084516</name>
</gene>
<accession>A0A1I8PFH7</accession>
<keyword evidence="3" id="KW-1185">Reference proteome</keyword>
<dbReference type="InterPro" id="IPR004119">
    <property type="entry name" value="EcKL"/>
</dbReference>
<dbReference type="STRING" id="35570.A0A1I8PFH7"/>
<dbReference type="AlphaFoldDB" id="A0A1I8PFH7"/>
<dbReference type="EnsemblMetazoa" id="SCAU007596-RA">
    <property type="protein sequence ID" value="SCAU007596-PA"/>
    <property type="gene ID" value="SCAU007596"/>
</dbReference>
<dbReference type="Gene3D" id="3.90.1200.10">
    <property type="match status" value="1"/>
</dbReference>